<feature type="transmembrane region" description="Helical" evidence="7">
    <location>
        <begin position="209"/>
        <end position="227"/>
    </location>
</feature>
<dbReference type="InterPro" id="IPR037185">
    <property type="entry name" value="EmrE-like"/>
</dbReference>
<feature type="transmembrane region" description="Helical" evidence="7">
    <location>
        <begin position="138"/>
        <end position="158"/>
    </location>
</feature>
<evidence type="ECO:0000256" key="3">
    <source>
        <dbReference type="ARBA" id="ARBA00022692"/>
    </source>
</evidence>
<evidence type="ECO:0000256" key="4">
    <source>
        <dbReference type="ARBA" id="ARBA00022989"/>
    </source>
</evidence>
<feature type="transmembrane region" description="Helical" evidence="7">
    <location>
        <begin position="58"/>
        <end position="80"/>
    </location>
</feature>
<feature type="transmembrane region" description="Helical" evidence="7">
    <location>
        <begin position="236"/>
        <end position="255"/>
    </location>
</feature>
<feature type="compositionally biased region" description="Basic and acidic residues" evidence="6">
    <location>
        <begin position="309"/>
        <end position="320"/>
    </location>
</feature>
<keyword evidence="3 7" id="KW-0812">Transmembrane</keyword>
<dbReference type="RefSeq" id="WP_089411979.1">
    <property type="nucleotide sequence ID" value="NZ_FZQA01000002.1"/>
</dbReference>
<gene>
    <name evidence="9" type="ORF">SAMN06297382_1546</name>
</gene>
<comment type="similarity">
    <text evidence="2">Belongs to the EamA transporter family.</text>
</comment>
<evidence type="ECO:0000256" key="2">
    <source>
        <dbReference type="ARBA" id="ARBA00007362"/>
    </source>
</evidence>
<dbReference type="OrthoDB" id="7158585at2"/>
<proteinExistence type="inferred from homology"/>
<feature type="transmembrane region" description="Helical" evidence="7">
    <location>
        <begin position="86"/>
        <end position="108"/>
    </location>
</feature>
<feature type="transmembrane region" description="Helical" evidence="7">
    <location>
        <begin position="7"/>
        <end position="27"/>
    </location>
</feature>
<dbReference type="InterPro" id="IPR050638">
    <property type="entry name" value="AA-Vitamin_Transporters"/>
</dbReference>
<dbReference type="Proteomes" id="UP000198346">
    <property type="component" value="Unassembled WGS sequence"/>
</dbReference>
<feature type="region of interest" description="Disordered" evidence="6">
    <location>
        <begin position="291"/>
        <end position="320"/>
    </location>
</feature>
<dbReference type="Pfam" id="PF00892">
    <property type="entry name" value="EamA"/>
    <property type="match status" value="2"/>
</dbReference>
<feature type="transmembrane region" description="Helical" evidence="7">
    <location>
        <begin position="261"/>
        <end position="279"/>
    </location>
</feature>
<feature type="domain" description="EamA" evidence="8">
    <location>
        <begin position="140"/>
        <end position="278"/>
    </location>
</feature>
<keyword evidence="4 7" id="KW-1133">Transmembrane helix</keyword>
<dbReference type="PANTHER" id="PTHR32322:SF2">
    <property type="entry name" value="EAMA DOMAIN-CONTAINING PROTEIN"/>
    <property type="match status" value="1"/>
</dbReference>
<keyword evidence="5 7" id="KW-0472">Membrane</keyword>
<name>A0A239PQT8_9PROT</name>
<feature type="domain" description="EamA" evidence="8">
    <location>
        <begin position="7"/>
        <end position="130"/>
    </location>
</feature>
<dbReference type="EMBL" id="FZQA01000002">
    <property type="protein sequence ID" value="SNT72498.1"/>
    <property type="molecule type" value="Genomic_DNA"/>
</dbReference>
<keyword evidence="10" id="KW-1185">Reference proteome</keyword>
<evidence type="ECO:0000259" key="8">
    <source>
        <dbReference type="Pfam" id="PF00892"/>
    </source>
</evidence>
<dbReference type="PANTHER" id="PTHR32322">
    <property type="entry name" value="INNER MEMBRANE TRANSPORTER"/>
    <property type="match status" value="1"/>
</dbReference>
<evidence type="ECO:0000313" key="9">
    <source>
        <dbReference type="EMBL" id="SNT72498.1"/>
    </source>
</evidence>
<evidence type="ECO:0000256" key="1">
    <source>
        <dbReference type="ARBA" id="ARBA00004141"/>
    </source>
</evidence>
<reference evidence="9 10" key="1">
    <citation type="submission" date="2017-07" db="EMBL/GenBank/DDBJ databases">
        <authorList>
            <person name="Sun Z.S."/>
            <person name="Albrecht U."/>
            <person name="Echele G."/>
            <person name="Lee C.C."/>
        </authorList>
    </citation>
    <scope>NUCLEOTIDE SEQUENCE [LARGE SCALE GENOMIC DNA]</scope>
    <source>
        <strain evidence="9 10">CGMCC 1.12710</strain>
    </source>
</reference>
<dbReference type="InterPro" id="IPR000620">
    <property type="entry name" value="EamA_dom"/>
</dbReference>
<evidence type="ECO:0000256" key="6">
    <source>
        <dbReference type="SAM" id="MobiDB-lite"/>
    </source>
</evidence>
<evidence type="ECO:0000256" key="5">
    <source>
        <dbReference type="ARBA" id="ARBA00023136"/>
    </source>
</evidence>
<sequence length="320" mass="33074">MSLREFFVLLAICTVWGLHFVVVKTAVGAVPSIFYAAMRMSLVALVMAPFLRWRPGQMGRVLTAGLCLGAANYALLFTGLRHATASASAVAIELYVPFATILSVVFLGEKVGWRRALGVALAFVGVAIIALGRGEARLGFGVGLVALAAFVEACGAILVKRATGFRPHELLAWFAATGSAALWAATWALERGQGAALAASDHLMVFGAVAYSALGASIFAHTAYYWLLQRLPVSQAAVSGLLTTLLAVAFSIALLGEPLTWRFAVGGTIALAGVGLVLLRSAKKAPIIAASAPPAASADMPGPAAGATEPKEEAQEAGRA</sequence>
<evidence type="ECO:0000256" key="7">
    <source>
        <dbReference type="SAM" id="Phobius"/>
    </source>
</evidence>
<feature type="transmembrane region" description="Helical" evidence="7">
    <location>
        <begin position="170"/>
        <end position="189"/>
    </location>
</feature>
<organism evidence="9 10">
    <name type="scientific">Amphiplicatus metriothermophilus</name>
    <dbReference type="NCBI Taxonomy" id="1519374"/>
    <lineage>
        <taxon>Bacteria</taxon>
        <taxon>Pseudomonadati</taxon>
        <taxon>Pseudomonadota</taxon>
        <taxon>Alphaproteobacteria</taxon>
        <taxon>Parvularculales</taxon>
        <taxon>Parvularculaceae</taxon>
        <taxon>Amphiplicatus</taxon>
    </lineage>
</organism>
<feature type="compositionally biased region" description="Low complexity" evidence="6">
    <location>
        <begin position="291"/>
        <end position="307"/>
    </location>
</feature>
<comment type="subcellular location">
    <subcellularLocation>
        <location evidence="1">Membrane</location>
        <topology evidence="1">Multi-pass membrane protein</topology>
    </subcellularLocation>
</comment>
<dbReference type="GO" id="GO:0016020">
    <property type="term" value="C:membrane"/>
    <property type="evidence" value="ECO:0007669"/>
    <property type="project" value="UniProtKB-SubCell"/>
</dbReference>
<feature type="transmembrane region" description="Helical" evidence="7">
    <location>
        <begin position="115"/>
        <end position="132"/>
    </location>
</feature>
<dbReference type="AlphaFoldDB" id="A0A239PQT8"/>
<accession>A0A239PQT8</accession>
<evidence type="ECO:0000313" key="10">
    <source>
        <dbReference type="Proteomes" id="UP000198346"/>
    </source>
</evidence>
<dbReference type="SUPFAM" id="SSF103481">
    <property type="entry name" value="Multidrug resistance efflux transporter EmrE"/>
    <property type="match status" value="2"/>
</dbReference>
<protein>
    <submittedName>
        <fullName evidence="9">O-acetylserine/cysteine efflux transporter</fullName>
    </submittedName>
</protein>